<dbReference type="RefSeq" id="XP_009549834.1">
    <property type="nucleotide sequence ID" value="XM_009551539.1"/>
</dbReference>
<dbReference type="AlphaFoldDB" id="W4JW76"/>
<dbReference type="eggNOG" id="ENOG502SS5G">
    <property type="taxonomic scope" value="Eukaryota"/>
</dbReference>
<reference evidence="2 3" key="1">
    <citation type="journal article" date="2012" name="New Phytol.">
        <title>Insight into trade-off between wood decay and parasitism from the genome of a fungal forest pathogen.</title>
        <authorList>
            <person name="Olson A."/>
            <person name="Aerts A."/>
            <person name="Asiegbu F."/>
            <person name="Belbahri L."/>
            <person name="Bouzid O."/>
            <person name="Broberg A."/>
            <person name="Canback B."/>
            <person name="Coutinho P.M."/>
            <person name="Cullen D."/>
            <person name="Dalman K."/>
            <person name="Deflorio G."/>
            <person name="van Diepen L.T."/>
            <person name="Dunand C."/>
            <person name="Duplessis S."/>
            <person name="Durling M."/>
            <person name="Gonthier P."/>
            <person name="Grimwood J."/>
            <person name="Fossdal C.G."/>
            <person name="Hansson D."/>
            <person name="Henrissat B."/>
            <person name="Hietala A."/>
            <person name="Himmelstrand K."/>
            <person name="Hoffmeister D."/>
            <person name="Hogberg N."/>
            <person name="James T.Y."/>
            <person name="Karlsson M."/>
            <person name="Kohler A."/>
            <person name="Kues U."/>
            <person name="Lee Y.H."/>
            <person name="Lin Y.C."/>
            <person name="Lind M."/>
            <person name="Lindquist E."/>
            <person name="Lombard V."/>
            <person name="Lucas S."/>
            <person name="Lunden K."/>
            <person name="Morin E."/>
            <person name="Murat C."/>
            <person name="Park J."/>
            <person name="Raffaello T."/>
            <person name="Rouze P."/>
            <person name="Salamov A."/>
            <person name="Schmutz J."/>
            <person name="Solheim H."/>
            <person name="Stahlberg J."/>
            <person name="Velez H."/>
            <person name="de Vries R.P."/>
            <person name="Wiebenga A."/>
            <person name="Woodward S."/>
            <person name="Yakovlev I."/>
            <person name="Garbelotto M."/>
            <person name="Martin F."/>
            <person name="Grigoriev I.V."/>
            <person name="Stenlid J."/>
        </authorList>
    </citation>
    <scope>NUCLEOTIDE SEQUENCE [LARGE SCALE GENOMIC DNA]</scope>
    <source>
        <strain evidence="2 3">TC 32-1</strain>
    </source>
</reference>
<organism evidence="2 3">
    <name type="scientific">Heterobasidion irregulare (strain TC 32-1)</name>
    <dbReference type="NCBI Taxonomy" id="747525"/>
    <lineage>
        <taxon>Eukaryota</taxon>
        <taxon>Fungi</taxon>
        <taxon>Dikarya</taxon>
        <taxon>Basidiomycota</taxon>
        <taxon>Agaricomycotina</taxon>
        <taxon>Agaricomycetes</taxon>
        <taxon>Russulales</taxon>
        <taxon>Bondarzewiaceae</taxon>
        <taxon>Heterobasidion</taxon>
        <taxon>Heterobasidion annosum species complex</taxon>
    </lineage>
</organism>
<dbReference type="KEGG" id="hir:HETIRDRAFT_429025"/>
<feature type="compositionally biased region" description="Low complexity" evidence="1">
    <location>
        <begin position="30"/>
        <end position="39"/>
    </location>
</feature>
<proteinExistence type="predicted"/>
<feature type="region of interest" description="Disordered" evidence="1">
    <location>
        <begin position="30"/>
        <end position="87"/>
    </location>
</feature>
<gene>
    <name evidence="2" type="ORF">HETIRDRAFT_429025</name>
</gene>
<evidence type="ECO:0000256" key="1">
    <source>
        <dbReference type="SAM" id="MobiDB-lite"/>
    </source>
</evidence>
<dbReference type="Proteomes" id="UP000030671">
    <property type="component" value="Unassembled WGS sequence"/>
</dbReference>
<protein>
    <submittedName>
        <fullName evidence="2">Uncharacterized protein</fullName>
    </submittedName>
</protein>
<evidence type="ECO:0000313" key="2">
    <source>
        <dbReference type="EMBL" id="ETW77808.1"/>
    </source>
</evidence>
<dbReference type="OrthoDB" id="2921613at2759"/>
<name>W4JW76_HETIT</name>
<evidence type="ECO:0000313" key="3">
    <source>
        <dbReference type="Proteomes" id="UP000030671"/>
    </source>
</evidence>
<dbReference type="GeneID" id="20674311"/>
<dbReference type="HOGENOM" id="CLU_518805_0_0_1"/>
<accession>W4JW76</accession>
<dbReference type="EMBL" id="KI925462">
    <property type="protein sequence ID" value="ETW77808.1"/>
    <property type="molecule type" value="Genomic_DNA"/>
</dbReference>
<keyword evidence="3" id="KW-1185">Reference proteome</keyword>
<dbReference type="InParanoid" id="W4JW76"/>
<sequence length="525" mass="58880">MDCGMKNKPAKNSIERNRKSLVKSFFTSSIPVPVSSPISDLGTKSELPSRSPSRMSFHEPTPPDPPRRPRTLRRSKRLSDGGLQDANMFFKKSQDVAGMLYSIDEGDSSDSSDDSWPPEDGSLDSDPFLAAFASPFPSVIEPIPHHVLSIDLETDECPSIFPVCHNNEPLPLVILPPSNSVRPLPAHHGHSRSALQHLKWVWSLRYEEWMKYHLQLERIAQASAYGGIVDVAIPEPPSSRSRSTSPTKPVVRSAEKGRFEMNPNIFPRTGDLSSLHDPEAAMIDRAFCHYPLYTIQKVLFVHGMDTRASRSSRWDHSGDSSENCASLCEDPLPQSPPRPCVAISSCDLDETPIEDWDSANTSFYMSAEEMKNSKLIPLTESYRERRAREDSWQGRWEVLSELVNSQLEDELISMEQHSGERFKSTTVTTSIGLPVVVRPLEHVPSMEPNIDVQRPKSPAKFFLGDLENEIDWDDDDDDETYGLIMANPMFTRQKEGPREETFAIHTSEKGDIKVGIMSSATMVCV</sequence>